<dbReference type="Proteomes" id="UP000789572">
    <property type="component" value="Unassembled WGS sequence"/>
</dbReference>
<dbReference type="EMBL" id="CAJVPJ010005429">
    <property type="protein sequence ID" value="CAG8661326.1"/>
    <property type="molecule type" value="Genomic_DNA"/>
</dbReference>
<sequence length="167" mass="19622">QRGVMPPLGVRIKGKKEPAKNEAKKFNKIQSKKGSYEKFTDKEKKEFEELERKISQAQEIRKRIIELKKELDLGNSEEEEKAIKIEIEQQINRTNQLIEKAALFDEKKVEEVLNAVGEEVYRYYEKQQNDNITRATRQVNDPILGLLAMIGDISRLWSPVREHFHNE</sequence>
<comment type="caution">
    <text evidence="2">The sequence shown here is derived from an EMBL/GenBank/DDBJ whole genome shotgun (WGS) entry which is preliminary data.</text>
</comment>
<organism evidence="2 3">
    <name type="scientific">Paraglomus occultum</name>
    <dbReference type="NCBI Taxonomy" id="144539"/>
    <lineage>
        <taxon>Eukaryota</taxon>
        <taxon>Fungi</taxon>
        <taxon>Fungi incertae sedis</taxon>
        <taxon>Mucoromycota</taxon>
        <taxon>Glomeromycotina</taxon>
        <taxon>Glomeromycetes</taxon>
        <taxon>Paraglomerales</taxon>
        <taxon>Paraglomeraceae</taxon>
        <taxon>Paraglomus</taxon>
    </lineage>
</organism>
<keyword evidence="3" id="KW-1185">Reference proteome</keyword>
<reference evidence="2" key="1">
    <citation type="submission" date="2021-06" db="EMBL/GenBank/DDBJ databases">
        <authorList>
            <person name="Kallberg Y."/>
            <person name="Tangrot J."/>
            <person name="Rosling A."/>
        </authorList>
    </citation>
    <scope>NUCLEOTIDE SEQUENCE</scope>
    <source>
        <strain evidence="2">IA702</strain>
    </source>
</reference>
<feature type="coiled-coil region" evidence="1">
    <location>
        <begin position="40"/>
        <end position="77"/>
    </location>
</feature>
<accession>A0A9N9H611</accession>
<keyword evidence="1" id="KW-0175">Coiled coil</keyword>
<dbReference type="AlphaFoldDB" id="A0A9N9H611"/>
<name>A0A9N9H611_9GLOM</name>
<evidence type="ECO:0000313" key="2">
    <source>
        <dbReference type="EMBL" id="CAG8661326.1"/>
    </source>
</evidence>
<feature type="non-terminal residue" evidence="2">
    <location>
        <position position="1"/>
    </location>
</feature>
<proteinExistence type="predicted"/>
<evidence type="ECO:0000313" key="3">
    <source>
        <dbReference type="Proteomes" id="UP000789572"/>
    </source>
</evidence>
<gene>
    <name evidence="2" type="ORF">POCULU_LOCUS10473</name>
</gene>
<evidence type="ECO:0000256" key="1">
    <source>
        <dbReference type="SAM" id="Coils"/>
    </source>
</evidence>
<protein>
    <submittedName>
        <fullName evidence="2">7850_t:CDS:1</fullName>
    </submittedName>
</protein>